<organism evidence="6 7">
    <name type="scientific">Didymella exigua CBS 183.55</name>
    <dbReference type="NCBI Taxonomy" id="1150837"/>
    <lineage>
        <taxon>Eukaryota</taxon>
        <taxon>Fungi</taxon>
        <taxon>Dikarya</taxon>
        <taxon>Ascomycota</taxon>
        <taxon>Pezizomycotina</taxon>
        <taxon>Dothideomycetes</taxon>
        <taxon>Pleosporomycetidae</taxon>
        <taxon>Pleosporales</taxon>
        <taxon>Pleosporineae</taxon>
        <taxon>Didymellaceae</taxon>
        <taxon>Didymella</taxon>
    </lineage>
</organism>
<keyword evidence="1 5" id="KW-0732">Signal</keyword>
<protein>
    <submittedName>
        <fullName evidence="6">Uncharacterized protein</fullName>
    </submittedName>
</protein>
<accession>A0A6A5RGX7</accession>
<evidence type="ECO:0000256" key="3">
    <source>
        <dbReference type="ARBA" id="ARBA00023157"/>
    </source>
</evidence>
<dbReference type="RefSeq" id="XP_033446630.1">
    <property type="nucleotide sequence ID" value="XM_033596416.1"/>
</dbReference>
<feature type="chain" id="PRO_5025426113" evidence="5">
    <location>
        <begin position="19"/>
        <end position="324"/>
    </location>
</feature>
<dbReference type="Proteomes" id="UP000800082">
    <property type="component" value="Unassembled WGS sequence"/>
</dbReference>
<evidence type="ECO:0000313" key="6">
    <source>
        <dbReference type="EMBL" id="KAF1926378.1"/>
    </source>
</evidence>
<dbReference type="InterPro" id="IPR011936">
    <property type="entry name" value="Myxo_disulph_rpt"/>
</dbReference>
<dbReference type="GeneID" id="54354083"/>
<keyword evidence="7" id="KW-1185">Reference proteome</keyword>
<keyword evidence="3" id="KW-1015">Disulfide bond</keyword>
<evidence type="ECO:0000256" key="5">
    <source>
        <dbReference type="SAM" id="SignalP"/>
    </source>
</evidence>
<name>A0A6A5RGX7_9PLEO</name>
<feature type="signal peptide" evidence="5">
    <location>
        <begin position="1"/>
        <end position="18"/>
    </location>
</feature>
<keyword evidence="2" id="KW-0677">Repeat</keyword>
<dbReference type="NCBIfam" id="TIGR02232">
    <property type="entry name" value="myxo_disulf_rpt"/>
    <property type="match status" value="1"/>
</dbReference>
<evidence type="ECO:0000313" key="7">
    <source>
        <dbReference type="Proteomes" id="UP000800082"/>
    </source>
</evidence>
<evidence type="ECO:0000256" key="1">
    <source>
        <dbReference type="ARBA" id="ARBA00022729"/>
    </source>
</evidence>
<evidence type="ECO:0000256" key="2">
    <source>
        <dbReference type="ARBA" id="ARBA00022737"/>
    </source>
</evidence>
<evidence type="ECO:0000256" key="4">
    <source>
        <dbReference type="SAM" id="MobiDB-lite"/>
    </source>
</evidence>
<sequence>MRLSLCTVIAAVVASVASQDAPNILIYGLADSVEDRAAKELGYNTTIVGDADWGNMTTLDFAGYDAIVVPDLNTDSLTSLDFLEKSKDVWSPAITGNIIVIGGDPVNHISNVGAGILISNAVRFAATGRSSPSTTGFYLVLSRIYNNVDNATVDVLSRFGDFIIRGNLDCYDKAHLVASSPALDSLNDTALSNWACSVHEAFASYPTTGRIDFQALAIAQDVLVDGSQEFGDGSVGLPYIISHGATPAACGDGQWDELYGEECDDGNASNGDGCSSSCKCESGMPNGDGTCEEPPSSSGYGPPPSCPKETHRPAGGYGPASNAS</sequence>
<reference evidence="6" key="1">
    <citation type="journal article" date="2020" name="Stud. Mycol.">
        <title>101 Dothideomycetes genomes: a test case for predicting lifestyles and emergence of pathogens.</title>
        <authorList>
            <person name="Haridas S."/>
            <person name="Albert R."/>
            <person name="Binder M."/>
            <person name="Bloem J."/>
            <person name="Labutti K."/>
            <person name="Salamov A."/>
            <person name="Andreopoulos B."/>
            <person name="Baker S."/>
            <person name="Barry K."/>
            <person name="Bills G."/>
            <person name="Bluhm B."/>
            <person name="Cannon C."/>
            <person name="Castanera R."/>
            <person name="Culley D."/>
            <person name="Daum C."/>
            <person name="Ezra D."/>
            <person name="Gonzalez J."/>
            <person name="Henrissat B."/>
            <person name="Kuo A."/>
            <person name="Liang C."/>
            <person name="Lipzen A."/>
            <person name="Lutzoni F."/>
            <person name="Magnuson J."/>
            <person name="Mondo S."/>
            <person name="Nolan M."/>
            <person name="Ohm R."/>
            <person name="Pangilinan J."/>
            <person name="Park H.-J."/>
            <person name="Ramirez L."/>
            <person name="Alfaro M."/>
            <person name="Sun H."/>
            <person name="Tritt A."/>
            <person name="Yoshinaga Y."/>
            <person name="Zwiers L.-H."/>
            <person name="Turgeon B."/>
            <person name="Goodwin S."/>
            <person name="Spatafora J."/>
            <person name="Crous P."/>
            <person name="Grigoriev I."/>
        </authorList>
    </citation>
    <scope>NUCLEOTIDE SEQUENCE</scope>
    <source>
        <strain evidence="6">CBS 183.55</strain>
    </source>
</reference>
<dbReference type="EMBL" id="ML978977">
    <property type="protein sequence ID" value="KAF1926378.1"/>
    <property type="molecule type" value="Genomic_DNA"/>
</dbReference>
<dbReference type="OrthoDB" id="291007at2759"/>
<proteinExistence type="predicted"/>
<feature type="region of interest" description="Disordered" evidence="4">
    <location>
        <begin position="281"/>
        <end position="324"/>
    </location>
</feature>
<gene>
    <name evidence="6" type="ORF">M421DRAFT_67576</name>
</gene>
<dbReference type="AlphaFoldDB" id="A0A6A5RGX7"/>